<name>A0A371I921_MUCPR</name>
<dbReference type="AlphaFoldDB" id="A0A371I921"/>
<proteinExistence type="predicted"/>
<reference evidence="1" key="1">
    <citation type="submission" date="2018-05" db="EMBL/GenBank/DDBJ databases">
        <title>Draft genome of Mucuna pruriens seed.</title>
        <authorList>
            <person name="Nnadi N.E."/>
            <person name="Vos R."/>
            <person name="Hasami M.H."/>
            <person name="Devisetty U.K."/>
            <person name="Aguiy J.C."/>
        </authorList>
    </citation>
    <scope>NUCLEOTIDE SEQUENCE [LARGE SCALE GENOMIC DNA]</scope>
    <source>
        <strain evidence="1">JCA_2017</strain>
    </source>
</reference>
<protein>
    <submittedName>
        <fullName evidence="1">Uncharacterized protein</fullName>
    </submittedName>
</protein>
<feature type="non-terminal residue" evidence="1">
    <location>
        <position position="1"/>
    </location>
</feature>
<dbReference type="OrthoDB" id="1305902at2759"/>
<gene>
    <name evidence="1" type="ORF">CR513_03841</name>
</gene>
<evidence type="ECO:0000313" key="2">
    <source>
        <dbReference type="Proteomes" id="UP000257109"/>
    </source>
</evidence>
<evidence type="ECO:0000313" key="1">
    <source>
        <dbReference type="EMBL" id="RDY11495.1"/>
    </source>
</evidence>
<accession>A0A371I921</accession>
<dbReference type="EMBL" id="QJKJ01000632">
    <property type="protein sequence ID" value="RDY11495.1"/>
    <property type="molecule type" value="Genomic_DNA"/>
</dbReference>
<organism evidence="1 2">
    <name type="scientific">Mucuna pruriens</name>
    <name type="common">Velvet bean</name>
    <name type="synonym">Dolichos pruriens</name>
    <dbReference type="NCBI Taxonomy" id="157652"/>
    <lineage>
        <taxon>Eukaryota</taxon>
        <taxon>Viridiplantae</taxon>
        <taxon>Streptophyta</taxon>
        <taxon>Embryophyta</taxon>
        <taxon>Tracheophyta</taxon>
        <taxon>Spermatophyta</taxon>
        <taxon>Magnoliopsida</taxon>
        <taxon>eudicotyledons</taxon>
        <taxon>Gunneridae</taxon>
        <taxon>Pentapetalae</taxon>
        <taxon>rosids</taxon>
        <taxon>fabids</taxon>
        <taxon>Fabales</taxon>
        <taxon>Fabaceae</taxon>
        <taxon>Papilionoideae</taxon>
        <taxon>50 kb inversion clade</taxon>
        <taxon>NPAAA clade</taxon>
        <taxon>indigoferoid/millettioid clade</taxon>
        <taxon>Phaseoleae</taxon>
        <taxon>Mucuna</taxon>
    </lineage>
</organism>
<sequence>MCHLSTPSDQRYFYEGLSMMDKSMIDGASGEALMDKTPATTRHLISNMTSNARQFGIRGPSQSQMVNEIGATSNQRLENQLTELTSLVRQLVVGQHQLAMAAKVCGICTSVEHPTNMCPTLQETESDQPENVGAIGGFQYGKQSTESRALYNSTIQIHTECIPETSRLSIADSAISSTTFPTTAATENAASRQFPISRGSNKAASYQQSRVRVICELQQHTIPAEYDCHHPRPQDTDKTISKNCEPIIVGRIKQPSLSNHSKSERKCRCNHCKKWKRTASTCTIAVAEISRGRLAVPARQNCPSVVPNSDHLNKEAKVR</sequence>
<dbReference type="Proteomes" id="UP000257109">
    <property type="component" value="Unassembled WGS sequence"/>
</dbReference>
<keyword evidence="2" id="KW-1185">Reference proteome</keyword>
<comment type="caution">
    <text evidence="1">The sequence shown here is derived from an EMBL/GenBank/DDBJ whole genome shotgun (WGS) entry which is preliminary data.</text>
</comment>